<dbReference type="InParanoid" id="A0A165I297"/>
<evidence type="ECO:0000313" key="2">
    <source>
        <dbReference type="Proteomes" id="UP000076842"/>
    </source>
</evidence>
<keyword evidence="2" id="KW-1185">Reference proteome</keyword>
<dbReference type="AlphaFoldDB" id="A0A165I297"/>
<proteinExistence type="predicted"/>
<dbReference type="InterPro" id="IPR013933">
    <property type="entry name" value="CRC_Rsc7/Swp82"/>
</dbReference>
<evidence type="ECO:0000313" key="1">
    <source>
        <dbReference type="EMBL" id="KZT60042.1"/>
    </source>
</evidence>
<dbReference type="OrthoDB" id="5598844at2759"/>
<dbReference type="EMBL" id="KV423935">
    <property type="protein sequence ID" value="KZT60042.1"/>
    <property type="molecule type" value="Genomic_DNA"/>
</dbReference>
<reference evidence="1 2" key="1">
    <citation type="journal article" date="2016" name="Mol. Biol. Evol.">
        <title>Comparative Genomics of Early-Diverging Mushroom-Forming Fungi Provides Insights into the Origins of Lignocellulose Decay Capabilities.</title>
        <authorList>
            <person name="Nagy L.G."/>
            <person name="Riley R."/>
            <person name="Tritt A."/>
            <person name="Adam C."/>
            <person name="Daum C."/>
            <person name="Floudas D."/>
            <person name="Sun H."/>
            <person name="Yadav J.S."/>
            <person name="Pangilinan J."/>
            <person name="Larsson K.H."/>
            <person name="Matsuura K."/>
            <person name="Barry K."/>
            <person name="Labutti K."/>
            <person name="Kuo R."/>
            <person name="Ohm R.A."/>
            <person name="Bhattacharya S.S."/>
            <person name="Shirouzu T."/>
            <person name="Yoshinaga Y."/>
            <person name="Martin F.M."/>
            <person name="Grigoriev I.V."/>
            <person name="Hibbett D.S."/>
        </authorList>
    </citation>
    <scope>NUCLEOTIDE SEQUENCE [LARGE SCALE GENOMIC DNA]</scope>
    <source>
        <strain evidence="1 2">HHB12733</strain>
    </source>
</reference>
<accession>A0A165I297</accession>
<dbReference type="STRING" id="1353952.A0A165I297"/>
<dbReference type="Proteomes" id="UP000076842">
    <property type="component" value="Unassembled WGS sequence"/>
</dbReference>
<organism evidence="1 2">
    <name type="scientific">Calocera cornea HHB12733</name>
    <dbReference type="NCBI Taxonomy" id="1353952"/>
    <lineage>
        <taxon>Eukaryota</taxon>
        <taxon>Fungi</taxon>
        <taxon>Dikarya</taxon>
        <taxon>Basidiomycota</taxon>
        <taxon>Agaricomycotina</taxon>
        <taxon>Dacrymycetes</taxon>
        <taxon>Dacrymycetales</taxon>
        <taxon>Dacrymycetaceae</taxon>
        <taxon>Calocera</taxon>
    </lineage>
</organism>
<gene>
    <name evidence="1" type="ORF">CALCODRAFT_493040</name>
</gene>
<name>A0A165I297_9BASI</name>
<protein>
    <submittedName>
        <fullName evidence="1">Uncharacterized protein</fullName>
    </submittedName>
</protein>
<dbReference type="Pfam" id="PF08624">
    <property type="entry name" value="CRC_subunit"/>
    <property type="match status" value="1"/>
</dbReference>
<sequence length="442" mass="48795">MDTEGFFGARVGGPITRIVNGREYELAGDELKTDDDPKGELKINARGQLQGGREFKAHTFTSPYRSDVERLYMLSIDAARTSGFRDSLYFFRRNPLLVKLTLSQGEKDALIADGKLSTNLKSRSVTMVTARSAYKCQGAKLIKDGKWVTDDYYEDKAREDCLAQGINPGDPVGELPDPMAAVDPAQALRKTTTAYDRASKPTNDMTTRYGGIGLSPFVGEMGQAKRQMLLREGVDERTWMWRTAMDVWESNDEIRRLREERLQGFSQPWDLGAWSKAGRTEVVMPPEGAGLSNVAPAAPPPVTYARSPAPGTQTGTKLPGTPQPENLFVQALGQKRGSSEMLEEPAEAVPAAKRRRTDLAMGLYDGYTDLPMFRNDTQPTSARWEKAPDSRMLLAGTNKVGSQAWGLAYVEVVMDLTQGAGKEEEGRKEPLLQEMVLDPALM</sequence>